<accession>A0AAE0PY71</accession>
<name>A0AAE0PY71_9TELE</name>
<gene>
    <name evidence="2" type="ORF">QTP70_023772</name>
</gene>
<evidence type="ECO:0000313" key="3">
    <source>
        <dbReference type="Proteomes" id="UP001274896"/>
    </source>
</evidence>
<dbReference type="AlphaFoldDB" id="A0AAE0PY71"/>
<dbReference type="Proteomes" id="UP001274896">
    <property type="component" value="Unassembled WGS sequence"/>
</dbReference>
<dbReference type="Gene3D" id="2.60.40.10">
    <property type="entry name" value="Immunoglobulins"/>
    <property type="match status" value="1"/>
</dbReference>
<keyword evidence="1" id="KW-0732">Signal</keyword>
<reference evidence="2" key="1">
    <citation type="submission" date="2023-06" db="EMBL/GenBank/DDBJ databases">
        <title>Male Hemibagrus guttatus genome.</title>
        <authorList>
            <person name="Bian C."/>
        </authorList>
    </citation>
    <scope>NUCLEOTIDE SEQUENCE</scope>
    <source>
        <strain evidence="2">Male_cb2023</strain>
        <tissue evidence="2">Muscle</tissue>
    </source>
</reference>
<protein>
    <submittedName>
        <fullName evidence="2">Uncharacterized protein</fullName>
    </submittedName>
</protein>
<evidence type="ECO:0000256" key="1">
    <source>
        <dbReference type="SAM" id="SignalP"/>
    </source>
</evidence>
<keyword evidence="3" id="KW-1185">Reference proteome</keyword>
<evidence type="ECO:0000313" key="2">
    <source>
        <dbReference type="EMBL" id="KAK3509950.1"/>
    </source>
</evidence>
<comment type="caution">
    <text evidence="2">The sequence shown here is derived from an EMBL/GenBank/DDBJ whole genome shotgun (WGS) entry which is preliminary data.</text>
</comment>
<organism evidence="2 3">
    <name type="scientific">Hemibagrus guttatus</name>
    <dbReference type="NCBI Taxonomy" id="175788"/>
    <lineage>
        <taxon>Eukaryota</taxon>
        <taxon>Metazoa</taxon>
        <taxon>Chordata</taxon>
        <taxon>Craniata</taxon>
        <taxon>Vertebrata</taxon>
        <taxon>Euteleostomi</taxon>
        <taxon>Actinopterygii</taxon>
        <taxon>Neopterygii</taxon>
        <taxon>Teleostei</taxon>
        <taxon>Ostariophysi</taxon>
        <taxon>Siluriformes</taxon>
        <taxon>Bagridae</taxon>
        <taxon>Hemibagrus</taxon>
    </lineage>
</organism>
<feature type="signal peptide" evidence="1">
    <location>
        <begin position="1"/>
        <end position="22"/>
    </location>
</feature>
<proteinExistence type="predicted"/>
<sequence>MFIKRQNLQFFLPVCTSLCVSGVLDIECWGVTYTPERVCALKNTSIDLSCSYKYPAGHTVIKSVWFIKEQY</sequence>
<dbReference type="EMBL" id="JAUCMX010000026">
    <property type="protein sequence ID" value="KAK3509950.1"/>
    <property type="molecule type" value="Genomic_DNA"/>
</dbReference>
<dbReference type="InterPro" id="IPR013783">
    <property type="entry name" value="Ig-like_fold"/>
</dbReference>
<feature type="chain" id="PRO_5042063658" evidence="1">
    <location>
        <begin position="23"/>
        <end position="71"/>
    </location>
</feature>